<feature type="non-terminal residue" evidence="9">
    <location>
        <position position="677"/>
    </location>
</feature>
<evidence type="ECO:0000256" key="2">
    <source>
        <dbReference type="ARBA" id="ARBA00006390"/>
    </source>
</evidence>
<feature type="region of interest" description="Disordered" evidence="8">
    <location>
        <begin position="520"/>
        <end position="677"/>
    </location>
</feature>
<evidence type="ECO:0000256" key="4">
    <source>
        <dbReference type="ARBA" id="ARBA00022707"/>
    </source>
</evidence>
<keyword evidence="7" id="KW-0449">Lipoprotein</keyword>
<keyword evidence="3" id="KW-1003">Cell membrane</keyword>
<evidence type="ECO:0000256" key="7">
    <source>
        <dbReference type="ARBA" id="ARBA00023288"/>
    </source>
</evidence>
<comment type="subcellular location">
    <subcellularLocation>
        <location evidence="1">Cell membrane</location>
        <topology evidence="1">Lipid-anchor</topology>
    </subcellularLocation>
</comment>
<evidence type="ECO:0000256" key="6">
    <source>
        <dbReference type="ARBA" id="ARBA00023139"/>
    </source>
</evidence>
<reference evidence="9" key="1">
    <citation type="journal article" date="2021" name="Cell">
        <title>Tracing the genetic footprints of vertebrate landing in non-teleost ray-finned fishes.</title>
        <authorList>
            <person name="Bi X."/>
            <person name="Wang K."/>
            <person name="Yang L."/>
            <person name="Pan H."/>
            <person name="Jiang H."/>
            <person name="Wei Q."/>
            <person name="Fang M."/>
            <person name="Yu H."/>
            <person name="Zhu C."/>
            <person name="Cai Y."/>
            <person name="He Y."/>
            <person name="Gan X."/>
            <person name="Zeng H."/>
            <person name="Yu D."/>
            <person name="Zhu Y."/>
            <person name="Jiang H."/>
            <person name="Qiu Q."/>
            <person name="Yang H."/>
            <person name="Zhang Y.E."/>
            <person name="Wang W."/>
            <person name="Zhu M."/>
            <person name="He S."/>
            <person name="Zhang G."/>
        </authorList>
    </citation>
    <scope>NUCLEOTIDE SEQUENCE</scope>
    <source>
        <strain evidence="9">Allg_001</strain>
    </source>
</reference>
<evidence type="ECO:0000313" key="10">
    <source>
        <dbReference type="Proteomes" id="UP000736164"/>
    </source>
</evidence>
<dbReference type="InterPro" id="IPR028169">
    <property type="entry name" value="Raftlin"/>
</dbReference>
<protein>
    <submittedName>
        <fullName evidence="9">RFTN1 protein</fullName>
    </submittedName>
</protein>
<feature type="compositionally biased region" description="Basic residues" evidence="8">
    <location>
        <begin position="520"/>
        <end position="533"/>
    </location>
</feature>
<feature type="region of interest" description="Disordered" evidence="8">
    <location>
        <begin position="218"/>
        <end position="280"/>
    </location>
</feature>
<evidence type="ECO:0000256" key="1">
    <source>
        <dbReference type="ARBA" id="ARBA00004193"/>
    </source>
</evidence>
<dbReference type="Proteomes" id="UP000736164">
    <property type="component" value="Unassembled WGS sequence"/>
</dbReference>
<feature type="compositionally biased region" description="Basic and acidic residues" evidence="8">
    <location>
        <begin position="261"/>
        <end position="273"/>
    </location>
</feature>
<sequence>MGCGLPKLQKAEENSPGKIYSTLKRPQVETKVGTAYCYSFLDFIIGKDDIPGSSALCLPSLRELPAQLQDLYQQGFVLAAVHAFIHPSGVEEGTVHAQLYRAVLVKLADSSENSQLNNEPQRLEMDMCLSSDQLPGAELIQGYMKKVSPQKTLADPVIVIRNTIYRHLGSPMPHHKFWHEVQCYNYFLPESVDQRNANQCSSLIKALPCTVNSGGNGSVGECKEDSSHRPSGGPEGHPVDDSSQHKETDDITKSHAVIHNNNKEKGEGGEAKLTDQTQPKKGKIKGRRVCFMVNNSWCTAVETISSSCSPHLEHLTIMSPILSTEGIYIGGQHHRSSGGTTGHNKKSSGPDQVLKLGVQTYALFNHPHAGQNSLKFYSVKVPLKILKKDNSVCSVEANWLDHMTQHFTSGASLVDGYFHLGADNDSLSKSVEGVFIFQDCSEGDSSEPQAYDAIVVEQWTVFEGIEVKTDYIPLLRSLAMYGWRLTCVLPTPIVKTNSEGNLATKQIVFLQRPCLPRKKKESKKLSFKTRSKSNKNSIKDVLKNKKQNRIPKLAENEQEQQKIIEDAEKGGEEEQEKSIENEENSSENNHNEKQNERDVQGEMDTEHSKELKAVTEEQLTAVQDSGEKDGGLAKPACVSEVSMPIRETGSSVSPPESCVSLEASEIPSSDCVESNDS</sequence>
<keyword evidence="4" id="KW-0519">Myristate</keyword>
<feature type="compositionally biased region" description="Basic and acidic residues" evidence="8">
    <location>
        <begin position="589"/>
        <end position="615"/>
    </location>
</feature>
<dbReference type="PANTHER" id="PTHR17601:SF3">
    <property type="entry name" value="RAFTLIN"/>
    <property type="match status" value="1"/>
</dbReference>
<keyword evidence="5" id="KW-0472">Membrane</keyword>
<evidence type="ECO:0000256" key="8">
    <source>
        <dbReference type="SAM" id="MobiDB-lite"/>
    </source>
</evidence>
<evidence type="ECO:0000313" key="9">
    <source>
        <dbReference type="EMBL" id="MBN3314354.1"/>
    </source>
</evidence>
<dbReference type="EMBL" id="JAAWVO010015088">
    <property type="protein sequence ID" value="MBN3314354.1"/>
    <property type="molecule type" value="Genomic_DNA"/>
</dbReference>
<comment type="caution">
    <text evidence="9">The sequence shown here is derived from an EMBL/GenBank/DDBJ whole genome shotgun (WGS) entry which is preliminary data.</text>
</comment>
<feature type="compositionally biased region" description="Basic and acidic residues" evidence="8">
    <location>
        <begin position="552"/>
        <end position="580"/>
    </location>
</feature>
<comment type="similarity">
    <text evidence="2">Belongs to the raftlin family.</text>
</comment>
<organism evidence="9 10">
    <name type="scientific">Atractosteus spatula</name>
    <name type="common">Alligator gar</name>
    <name type="synonym">Lepisosteus spatula</name>
    <dbReference type="NCBI Taxonomy" id="7917"/>
    <lineage>
        <taxon>Eukaryota</taxon>
        <taxon>Metazoa</taxon>
        <taxon>Chordata</taxon>
        <taxon>Craniata</taxon>
        <taxon>Vertebrata</taxon>
        <taxon>Euteleostomi</taxon>
        <taxon>Actinopterygii</taxon>
        <taxon>Neopterygii</taxon>
        <taxon>Holostei</taxon>
        <taxon>Semionotiformes</taxon>
        <taxon>Lepisosteidae</taxon>
        <taxon>Atractosteus</taxon>
    </lineage>
</organism>
<dbReference type="AlphaFoldDB" id="A0A8J7NHY3"/>
<proteinExistence type="inferred from homology"/>
<keyword evidence="6" id="KW-0564">Palmitate</keyword>
<feature type="non-terminal residue" evidence="9">
    <location>
        <position position="1"/>
    </location>
</feature>
<gene>
    <name evidence="9" type="primary">Rftn1</name>
    <name evidence="9" type="ORF">GTO95_0013305</name>
</gene>
<evidence type="ECO:0000256" key="5">
    <source>
        <dbReference type="ARBA" id="ARBA00023136"/>
    </source>
</evidence>
<keyword evidence="10" id="KW-1185">Reference proteome</keyword>
<dbReference type="GO" id="GO:0005886">
    <property type="term" value="C:plasma membrane"/>
    <property type="evidence" value="ECO:0007669"/>
    <property type="project" value="UniProtKB-SubCell"/>
</dbReference>
<dbReference type="Pfam" id="PF15250">
    <property type="entry name" value="Raftlin"/>
    <property type="match status" value="2"/>
</dbReference>
<name>A0A8J7NHY3_ATRSP</name>
<feature type="compositionally biased region" description="Basic and acidic residues" evidence="8">
    <location>
        <begin position="237"/>
        <end position="253"/>
    </location>
</feature>
<feature type="region of interest" description="Disordered" evidence="8">
    <location>
        <begin position="329"/>
        <end position="350"/>
    </location>
</feature>
<evidence type="ECO:0000256" key="3">
    <source>
        <dbReference type="ARBA" id="ARBA00022475"/>
    </source>
</evidence>
<accession>A0A8J7NHY3</accession>
<dbReference type="PANTHER" id="PTHR17601">
    <property type="entry name" value="RAFTLIN-RELATED"/>
    <property type="match status" value="1"/>
</dbReference>